<dbReference type="InterPro" id="IPR032675">
    <property type="entry name" value="LRR_dom_sf"/>
</dbReference>
<keyword evidence="2" id="KW-0433">Leucine-rich repeat</keyword>
<comment type="caution">
    <text evidence="10">The sequence shown here is derived from an EMBL/GenBank/DDBJ whole genome shotgun (WGS) entry which is preliminary data.</text>
</comment>
<organism evidence="10 11">
    <name type="scientific">Tagetes erecta</name>
    <name type="common">African marigold</name>
    <dbReference type="NCBI Taxonomy" id="13708"/>
    <lineage>
        <taxon>Eukaryota</taxon>
        <taxon>Viridiplantae</taxon>
        <taxon>Streptophyta</taxon>
        <taxon>Embryophyta</taxon>
        <taxon>Tracheophyta</taxon>
        <taxon>Spermatophyta</taxon>
        <taxon>Magnoliopsida</taxon>
        <taxon>eudicotyledons</taxon>
        <taxon>Gunneridae</taxon>
        <taxon>Pentapetalae</taxon>
        <taxon>asterids</taxon>
        <taxon>campanulids</taxon>
        <taxon>Asterales</taxon>
        <taxon>Asteraceae</taxon>
        <taxon>Asteroideae</taxon>
        <taxon>Heliantheae alliance</taxon>
        <taxon>Tageteae</taxon>
        <taxon>Tagetes</taxon>
    </lineage>
</organism>
<dbReference type="FunFam" id="3.80.10.10:FF:000129">
    <property type="entry name" value="Leucine-rich repeat receptor-like kinase"/>
    <property type="match status" value="1"/>
</dbReference>
<dbReference type="Pfam" id="PF08263">
    <property type="entry name" value="LRRNT_2"/>
    <property type="match status" value="1"/>
</dbReference>
<keyword evidence="6" id="KW-1133">Transmembrane helix</keyword>
<evidence type="ECO:0000313" key="10">
    <source>
        <dbReference type="EMBL" id="KAK1409335.1"/>
    </source>
</evidence>
<evidence type="ECO:0000256" key="8">
    <source>
        <dbReference type="SAM" id="SignalP"/>
    </source>
</evidence>
<feature type="chain" id="PRO_5042150534" description="Leucine-rich repeat-containing N-terminal plant-type domain-containing protein" evidence="8">
    <location>
        <begin position="25"/>
        <end position="142"/>
    </location>
</feature>
<proteinExistence type="predicted"/>
<dbReference type="InterPro" id="IPR001611">
    <property type="entry name" value="Leu-rich_rpt"/>
</dbReference>
<reference evidence="10" key="1">
    <citation type="journal article" date="2023" name="bioRxiv">
        <title>Improved chromosome-level genome assembly for marigold (Tagetes erecta).</title>
        <authorList>
            <person name="Jiang F."/>
            <person name="Yuan L."/>
            <person name="Wang S."/>
            <person name="Wang H."/>
            <person name="Xu D."/>
            <person name="Wang A."/>
            <person name="Fan W."/>
        </authorList>
    </citation>
    <scope>NUCLEOTIDE SEQUENCE</scope>
    <source>
        <strain evidence="10">WSJ</strain>
        <tissue evidence="10">Leaf</tissue>
    </source>
</reference>
<keyword evidence="3" id="KW-0812">Transmembrane</keyword>
<dbReference type="PANTHER" id="PTHR48060">
    <property type="entry name" value="DNA DAMAGE-REPAIR/TOLERATION PROTEIN DRT100"/>
    <property type="match status" value="1"/>
</dbReference>
<feature type="signal peptide" evidence="8">
    <location>
        <begin position="1"/>
        <end position="24"/>
    </location>
</feature>
<keyword evidence="5" id="KW-0677">Repeat</keyword>
<dbReference type="InterPro" id="IPR013210">
    <property type="entry name" value="LRR_N_plant-typ"/>
</dbReference>
<accession>A0AAD8NBG2</accession>
<dbReference type="InterPro" id="IPR053211">
    <property type="entry name" value="DNA_repair-toleration"/>
</dbReference>
<name>A0AAD8NBG2_TARER</name>
<comment type="subcellular location">
    <subcellularLocation>
        <location evidence="1">Membrane</location>
        <topology evidence="1">Single-pass membrane protein</topology>
    </subcellularLocation>
</comment>
<keyword evidence="4 8" id="KW-0732">Signal</keyword>
<evidence type="ECO:0000256" key="6">
    <source>
        <dbReference type="ARBA" id="ARBA00022989"/>
    </source>
</evidence>
<evidence type="ECO:0000259" key="9">
    <source>
        <dbReference type="Pfam" id="PF08263"/>
    </source>
</evidence>
<keyword evidence="7" id="KW-0472">Membrane</keyword>
<evidence type="ECO:0000256" key="4">
    <source>
        <dbReference type="ARBA" id="ARBA00022729"/>
    </source>
</evidence>
<evidence type="ECO:0000313" key="11">
    <source>
        <dbReference type="Proteomes" id="UP001229421"/>
    </source>
</evidence>
<dbReference type="Gene3D" id="3.80.10.10">
    <property type="entry name" value="Ribonuclease Inhibitor"/>
    <property type="match status" value="1"/>
</dbReference>
<evidence type="ECO:0000256" key="3">
    <source>
        <dbReference type="ARBA" id="ARBA00022692"/>
    </source>
</evidence>
<sequence>MMFKAYLSIFTHAIALLLCPLTLATNHSDHLALLAIKSAITLDPQNVFDSWNVSLHYCQWQGVICGRRHPRVTELDLRSRGIVGPLSPHIGNLSFLRVIWLGNNTFKGAIPPQLGNLFRLEKLYLMNNSFDGEVPASLSNRT</sequence>
<keyword evidence="11" id="KW-1185">Reference proteome</keyword>
<dbReference type="AlphaFoldDB" id="A0AAD8NBG2"/>
<dbReference type="EMBL" id="JAUHHV010000010">
    <property type="protein sequence ID" value="KAK1409335.1"/>
    <property type="molecule type" value="Genomic_DNA"/>
</dbReference>
<evidence type="ECO:0000256" key="1">
    <source>
        <dbReference type="ARBA" id="ARBA00004167"/>
    </source>
</evidence>
<feature type="domain" description="Leucine-rich repeat-containing N-terminal plant-type" evidence="9">
    <location>
        <begin position="27"/>
        <end position="65"/>
    </location>
</feature>
<gene>
    <name evidence="10" type="ORF">QVD17_35861</name>
</gene>
<evidence type="ECO:0000256" key="5">
    <source>
        <dbReference type="ARBA" id="ARBA00022737"/>
    </source>
</evidence>
<dbReference type="Pfam" id="PF00560">
    <property type="entry name" value="LRR_1"/>
    <property type="match status" value="2"/>
</dbReference>
<dbReference type="Proteomes" id="UP001229421">
    <property type="component" value="Unassembled WGS sequence"/>
</dbReference>
<evidence type="ECO:0000256" key="7">
    <source>
        <dbReference type="ARBA" id="ARBA00023136"/>
    </source>
</evidence>
<evidence type="ECO:0000256" key="2">
    <source>
        <dbReference type="ARBA" id="ARBA00022614"/>
    </source>
</evidence>
<dbReference type="PANTHER" id="PTHR48060:SF21">
    <property type="entry name" value="L DOMAIN-LIKE PROTEIN"/>
    <property type="match status" value="1"/>
</dbReference>
<dbReference type="GO" id="GO:0016020">
    <property type="term" value="C:membrane"/>
    <property type="evidence" value="ECO:0007669"/>
    <property type="project" value="UniProtKB-SubCell"/>
</dbReference>
<dbReference type="SUPFAM" id="SSF52058">
    <property type="entry name" value="L domain-like"/>
    <property type="match status" value="1"/>
</dbReference>
<protein>
    <recommendedName>
        <fullName evidence="9">Leucine-rich repeat-containing N-terminal plant-type domain-containing protein</fullName>
    </recommendedName>
</protein>